<dbReference type="InterPro" id="IPR047057">
    <property type="entry name" value="MerR_fam"/>
</dbReference>
<organism evidence="3 4">
    <name type="scientific">Inquilinus limosus</name>
    <dbReference type="NCBI Taxonomy" id="171674"/>
    <lineage>
        <taxon>Bacteria</taxon>
        <taxon>Pseudomonadati</taxon>
        <taxon>Pseudomonadota</taxon>
        <taxon>Alphaproteobacteria</taxon>
        <taxon>Rhodospirillales</taxon>
        <taxon>Rhodospirillaceae</taxon>
        <taxon>Inquilinus</taxon>
    </lineage>
</organism>
<dbReference type="GO" id="GO:0003700">
    <property type="term" value="F:DNA-binding transcription factor activity"/>
    <property type="evidence" value="ECO:0007669"/>
    <property type="project" value="InterPro"/>
</dbReference>
<dbReference type="InterPro" id="IPR009061">
    <property type="entry name" value="DNA-bd_dom_put_sf"/>
</dbReference>
<dbReference type="OrthoDB" id="9802944at2"/>
<dbReference type="Pfam" id="PF13411">
    <property type="entry name" value="MerR_1"/>
    <property type="match status" value="1"/>
</dbReference>
<dbReference type="RefSeq" id="WP_088150589.1">
    <property type="nucleotide sequence ID" value="NZ_NHON01000011.1"/>
</dbReference>
<sequence length="142" mass="15835">MSDLDIGQVSERTGLPASTLRYYEEQGLIRSIGRRGLRRQFAPDVIERVALISLGRATGFSLQEIALMFAPDGRIEVDRDKLAAKARELSTTIRRLRAMRDCLQHAATCPAPSHLECPAFRRLMVSATSGAIGKRRSRRGLR</sequence>
<dbReference type="SUPFAM" id="SSF46955">
    <property type="entry name" value="Putative DNA-binding domain"/>
    <property type="match status" value="1"/>
</dbReference>
<name>A0A211ZR41_9PROT</name>
<dbReference type="CDD" id="cd04781">
    <property type="entry name" value="HTH_MerR-like_sg6"/>
    <property type="match status" value="1"/>
</dbReference>
<protein>
    <submittedName>
        <fullName evidence="3">MerR family transcriptional regulator</fullName>
    </submittedName>
</protein>
<evidence type="ECO:0000313" key="4">
    <source>
        <dbReference type="Proteomes" id="UP000196655"/>
    </source>
</evidence>
<proteinExistence type="predicted"/>
<dbReference type="EMBL" id="NHON01000011">
    <property type="protein sequence ID" value="OWJ67733.1"/>
    <property type="molecule type" value="Genomic_DNA"/>
</dbReference>
<keyword evidence="4" id="KW-1185">Reference proteome</keyword>
<evidence type="ECO:0000259" key="2">
    <source>
        <dbReference type="PROSITE" id="PS50937"/>
    </source>
</evidence>
<dbReference type="Proteomes" id="UP000196655">
    <property type="component" value="Unassembled WGS sequence"/>
</dbReference>
<dbReference type="Gene3D" id="1.10.1660.10">
    <property type="match status" value="1"/>
</dbReference>
<dbReference type="PANTHER" id="PTHR30204:SF97">
    <property type="entry name" value="MERR FAMILY REGULATORY PROTEIN"/>
    <property type="match status" value="1"/>
</dbReference>
<keyword evidence="1" id="KW-0238">DNA-binding</keyword>
<dbReference type="InterPro" id="IPR000551">
    <property type="entry name" value="MerR-type_HTH_dom"/>
</dbReference>
<feature type="domain" description="HTH merR-type" evidence="2">
    <location>
        <begin position="1"/>
        <end position="71"/>
    </location>
</feature>
<evidence type="ECO:0000313" key="3">
    <source>
        <dbReference type="EMBL" id="OWJ67733.1"/>
    </source>
</evidence>
<accession>A0A211ZR41</accession>
<dbReference type="AlphaFoldDB" id="A0A211ZR41"/>
<dbReference type="PANTHER" id="PTHR30204">
    <property type="entry name" value="REDOX-CYCLING DRUG-SENSING TRANSCRIPTIONAL ACTIVATOR SOXR"/>
    <property type="match status" value="1"/>
</dbReference>
<dbReference type="GO" id="GO:0003677">
    <property type="term" value="F:DNA binding"/>
    <property type="evidence" value="ECO:0007669"/>
    <property type="project" value="UniProtKB-KW"/>
</dbReference>
<gene>
    <name evidence="3" type="ORF">BWR60_08615</name>
</gene>
<dbReference type="SMART" id="SM00422">
    <property type="entry name" value="HTH_MERR"/>
    <property type="match status" value="1"/>
</dbReference>
<evidence type="ECO:0000256" key="1">
    <source>
        <dbReference type="ARBA" id="ARBA00023125"/>
    </source>
</evidence>
<dbReference type="PROSITE" id="PS50937">
    <property type="entry name" value="HTH_MERR_2"/>
    <property type="match status" value="1"/>
</dbReference>
<reference evidence="4" key="1">
    <citation type="submission" date="2017-05" db="EMBL/GenBank/DDBJ databases">
        <authorList>
            <person name="Macchi M."/>
            <person name="Festa S."/>
            <person name="Coppotelli B.M."/>
            <person name="Morelli I.S."/>
        </authorList>
    </citation>
    <scope>NUCLEOTIDE SEQUENCE [LARGE SCALE GENOMIC DNA]</scope>
    <source>
        <strain evidence="4">I</strain>
    </source>
</reference>
<comment type="caution">
    <text evidence="3">The sequence shown here is derived from an EMBL/GenBank/DDBJ whole genome shotgun (WGS) entry which is preliminary data.</text>
</comment>